<keyword evidence="2" id="KW-0472">Membrane</keyword>
<feature type="transmembrane region" description="Helical" evidence="2">
    <location>
        <begin position="279"/>
        <end position="305"/>
    </location>
</feature>
<dbReference type="AlphaFoldDB" id="A0A1B6KVF1"/>
<feature type="region of interest" description="Disordered" evidence="1">
    <location>
        <begin position="74"/>
        <end position="93"/>
    </location>
</feature>
<feature type="transmembrane region" description="Helical" evidence="2">
    <location>
        <begin position="325"/>
        <end position="345"/>
    </location>
</feature>
<name>A0A1B6KVF1_9HEMI</name>
<evidence type="ECO:0000256" key="2">
    <source>
        <dbReference type="SAM" id="Phobius"/>
    </source>
</evidence>
<evidence type="ECO:0000313" key="3">
    <source>
        <dbReference type="EMBL" id="JAT15429.1"/>
    </source>
</evidence>
<feature type="transmembrane region" description="Helical" evidence="2">
    <location>
        <begin position="401"/>
        <end position="427"/>
    </location>
</feature>
<feature type="transmembrane region" description="Helical" evidence="2">
    <location>
        <begin position="357"/>
        <end position="381"/>
    </location>
</feature>
<evidence type="ECO:0000256" key="1">
    <source>
        <dbReference type="SAM" id="MobiDB-lite"/>
    </source>
</evidence>
<accession>A0A1B6KVF1</accession>
<feature type="compositionally biased region" description="Basic and acidic residues" evidence="1">
    <location>
        <begin position="74"/>
        <end position="87"/>
    </location>
</feature>
<dbReference type="Pfam" id="PF04087">
    <property type="entry name" value="DUF389"/>
    <property type="match status" value="1"/>
</dbReference>
<feature type="transmembrane region" description="Helical" evidence="2">
    <location>
        <begin position="218"/>
        <end position="239"/>
    </location>
</feature>
<dbReference type="PANTHER" id="PTHR20992">
    <property type="entry name" value="AT15442P-RELATED"/>
    <property type="match status" value="1"/>
</dbReference>
<keyword evidence="2" id="KW-1133">Transmembrane helix</keyword>
<dbReference type="PANTHER" id="PTHR20992:SF9">
    <property type="entry name" value="AT15442P-RELATED"/>
    <property type="match status" value="1"/>
</dbReference>
<dbReference type="EMBL" id="GEBQ01024548">
    <property type="protein sequence ID" value="JAT15429.1"/>
    <property type="molecule type" value="Transcribed_RNA"/>
</dbReference>
<proteinExistence type="predicted"/>
<dbReference type="InterPro" id="IPR005240">
    <property type="entry name" value="DUF389"/>
</dbReference>
<gene>
    <name evidence="3" type="ORF">g.49721</name>
</gene>
<keyword evidence="2" id="KW-0812">Transmembrane</keyword>
<protein>
    <recommendedName>
        <fullName evidence="4">DUF389 domain-containing protein</fullName>
    </recommendedName>
</protein>
<evidence type="ECO:0008006" key="4">
    <source>
        <dbReference type="Google" id="ProtNLM"/>
    </source>
</evidence>
<reference evidence="3" key="1">
    <citation type="submission" date="2015-11" db="EMBL/GenBank/DDBJ databases">
        <title>De novo transcriptome assembly of four potential Pierce s Disease insect vectors from Arizona vineyards.</title>
        <authorList>
            <person name="Tassone E.E."/>
        </authorList>
    </citation>
    <scope>NUCLEOTIDE SEQUENCE</scope>
</reference>
<organism evidence="3">
    <name type="scientific">Graphocephala atropunctata</name>
    <dbReference type="NCBI Taxonomy" id="36148"/>
    <lineage>
        <taxon>Eukaryota</taxon>
        <taxon>Metazoa</taxon>
        <taxon>Ecdysozoa</taxon>
        <taxon>Arthropoda</taxon>
        <taxon>Hexapoda</taxon>
        <taxon>Insecta</taxon>
        <taxon>Pterygota</taxon>
        <taxon>Neoptera</taxon>
        <taxon>Paraneoptera</taxon>
        <taxon>Hemiptera</taxon>
        <taxon>Auchenorrhyncha</taxon>
        <taxon>Membracoidea</taxon>
        <taxon>Cicadellidae</taxon>
        <taxon>Cicadellinae</taxon>
        <taxon>Cicadellini</taxon>
        <taxon>Graphocephala</taxon>
    </lineage>
</organism>
<sequence length="601" mass="66641">MGSLYVMITVPSAEHEKSLWLEKSLGIQKNEKTISFSIRPNRGPFDMADDNFKPSSRVLNRSLSNDSLMDKVTSELQAHKERSHSDTHMPNIKNRTPMEKRLEKCLKELKIPNAVWVLGSKGKYHQVSFCTPAGEQCELIVQLLTEHEIGVELNSTVSILPCSLYYEGKGHNLPNTASTFPTSQKYVKELTAWERFIHSVRDRLMVAQVVAGVKNNAVFTFDFLILLIIASFTAAVGLVENSVVVLVASMLISPLMGPVMASIFGFVTKDWKLQKIGVLNEFLGLLLCVLIGFLYGIIIACFSWESPDVPMWPTPEMLNRGDLRSLWVGALIALMSGAAVAIAVLGDYSGSLTGVAISASLMPPAVNAGLLWATAAVAILYGDLECQRLSALRSEEPVKQLLLLGALSLALTFINIVCIFIMGIIVLKIKEVTPRGSKDYSKFLWKETIQMAQDYQYRFSQSADRMEEGYLPNSQPDLMSEHPNRFGLNQYTWSAYGAFQDFNRPSICDLVSAWQQMSVNPSTTETHQHHRRVKGILRGTPSPHPNASNLTRLWSVMSSPATCYLSFSDSGSPLPTPKPRSSLRPHNKFVVTPADVHSISD</sequence>
<feature type="transmembrane region" description="Helical" evidence="2">
    <location>
        <begin position="245"/>
        <end position="267"/>
    </location>
</feature>